<dbReference type="Pfam" id="PF21635">
    <property type="entry name" value="Mov-10_helical"/>
    <property type="match status" value="1"/>
</dbReference>
<dbReference type="OrthoDB" id="6513042at2759"/>
<name>A0A7R8WNI2_9CRUS</name>
<sequence length="183" mass="21338">MDIRRRKCFLEKEYPLEEFYIPYRFIKEGLKPFPGISTDGKELLNSYKALLAAGPQEENYKTFWQLLLWLEERQLELDVRNYEMHRQTLTRVHRGYYLMCLHVPGLAENRPSVLPGDRIVVHPSSQQGPGSRFRPAYMGTIRFIRELNLELEFGPDFYHDQSQTGAPACIRDDSGIGPGCLRD</sequence>
<dbReference type="EMBL" id="OB663955">
    <property type="protein sequence ID" value="CAD7231859.1"/>
    <property type="molecule type" value="Genomic_DNA"/>
</dbReference>
<feature type="domain" description="Helicase MOV-10 helical" evidence="2">
    <location>
        <begin position="40"/>
        <end position="81"/>
    </location>
</feature>
<proteinExistence type="predicted"/>
<reference evidence="3" key="1">
    <citation type="submission" date="2020-11" db="EMBL/GenBank/DDBJ databases">
        <authorList>
            <person name="Tran Van P."/>
        </authorList>
    </citation>
    <scope>NUCLEOTIDE SEQUENCE</scope>
</reference>
<organism evidence="3">
    <name type="scientific">Cyprideis torosa</name>
    <dbReference type="NCBI Taxonomy" id="163714"/>
    <lineage>
        <taxon>Eukaryota</taxon>
        <taxon>Metazoa</taxon>
        <taxon>Ecdysozoa</taxon>
        <taxon>Arthropoda</taxon>
        <taxon>Crustacea</taxon>
        <taxon>Oligostraca</taxon>
        <taxon>Ostracoda</taxon>
        <taxon>Podocopa</taxon>
        <taxon>Podocopida</taxon>
        <taxon>Cytherocopina</taxon>
        <taxon>Cytheroidea</taxon>
        <taxon>Cytherideidae</taxon>
        <taxon>Cyprideis</taxon>
    </lineage>
</organism>
<dbReference type="AlphaFoldDB" id="A0A7R8WNI2"/>
<evidence type="ECO:0000259" key="2">
    <source>
        <dbReference type="Pfam" id="PF21635"/>
    </source>
</evidence>
<evidence type="ECO:0000313" key="3">
    <source>
        <dbReference type="EMBL" id="CAD7231859.1"/>
    </source>
</evidence>
<dbReference type="InterPro" id="IPR049080">
    <property type="entry name" value="MOV-10-like_beta-barrel"/>
</dbReference>
<accession>A0A7R8WNI2</accession>
<dbReference type="Pfam" id="PF21634">
    <property type="entry name" value="MOV-10_beta-barrel"/>
    <property type="match status" value="1"/>
</dbReference>
<protein>
    <submittedName>
        <fullName evidence="3">Uncharacterized protein</fullName>
    </submittedName>
</protein>
<gene>
    <name evidence="3" type="ORF">CTOB1V02_LOCUS9702</name>
</gene>
<feature type="domain" description="Helicase MOV-10-like beta-barrel" evidence="1">
    <location>
        <begin position="82"/>
        <end position="159"/>
    </location>
</feature>
<dbReference type="InterPro" id="IPR049079">
    <property type="entry name" value="Mov-10_helical"/>
</dbReference>
<evidence type="ECO:0000259" key="1">
    <source>
        <dbReference type="Pfam" id="PF21634"/>
    </source>
</evidence>